<reference evidence="10 11" key="1">
    <citation type="submission" date="2023-11" db="EMBL/GenBank/DDBJ databases">
        <title>An acidophilic fungus is an integral part of prey digestion in a carnivorous sundew plant.</title>
        <authorList>
            <person name="Tsai I.J."/>
        </authorList>
    </citation>
    <scope>NUCLEOTIDE SEQUENCE [LARGE SCALE GENOMIC DNA]</scope>
    <source>
        <strain evidence="10">169a</strain>
    </source>
</reference>
<dbReference type="InterPro" id="IPR029058">
    <property type="entry name" value="AB_hydrolase_fold"/>
</dbReference>
<keyword evidence="5 8" id="KW-0378">Hydrolase</keyword>
<evidence type="ECO:0000256" key="2">
    <source>
        <dbReference type="ARBA" id="ARBA00022487"/>
    </source>
</evidence>
<sequence length="564" mass="62281">MQWTSLFWFLMALPVDSTFECTEEAFQAILPSNATVAFTRTLAENSTFEVPIEDIAYPISPTQLRALCAVQVNVTSSPTSAFSFGLFLPDDWNSRFLVVGNGGFSGGINWLDMGAGLEYGFAVMSTDTGHNASGGDITWALNLPEKKIDFGYRAMHGSTVLAKHIVEAYYATVPKYNYFSGCSTGGRQGLKEVEMFPDDFDGVLAGAPAWWTSHLQPWTVKLGLLNLPLDAPHHIPPILFPIIGDEVLKQCDHQDGVLDQIISDPRGCEFNAEALLCESDVVDQLTDRCLTASQIETVKKIYNDYVEVDETFVFPRLELGSEEHWDFGLGRDQPSKLGTEYVKYFLLDDPDWDFYDYGHEIVEMADKLQPGNATVVNFDFSPFQKKGGKLLQYHGMSDALIPTGSSVYLYEQVLAMMKPKGIPLDDWFRFFLVPGGLHCSGSPANMNAPWYFAGANQAGDLGQSPGTVSGARSLRNANHDALLALMAWTENGTAPDHIIATKWNDDATMDRISRQRPLCPYPQFAILKGGSSDPNDPSAWSCTTSDERGRLRVQSNSAGPHRIL</sequence>
<evidence type="ECO:0000256" key="3">
    <source>
        <dbReference type="ARBA" id="ARBA00022723"/>
    </source>
</evidence>
<evidence type="ECO:0000256" key="5">
    <source>
        <dbReference type="ARBA" id="ARBA00022801"/>
    </source>
</evidence>
<evidence type="ECO:0000256" key="8">
    <source>
        <dbReference type="RuleBase" id="RU361238"/>
    </source>
</evidence>
<feature type="chain" id="PRO_5042672743" description="Carboxylic ester hydrolase" evidence="8">
    <location>
        <begin position="19"/>
        <end position="564"/>
    </location>
</feature>
<dbReference type="GO" id="GO:0030600">
    <property type="term" value="F:feruloyl esterase activity"/>
    <property type="evidence" value="ECO:0007669"/>
    <property type="project" value="UniProtKB-ARBA"/>
</dbReference>
<keyword evidence="11" id="KW-1185">Reference proteome</keyword>
<gene>
    <name evidence="10" type="ORF">R9X50_00293600</name>
</gene>
<keyword evidence="6" id="KW-0106">Calcium</keyword>
<keyword evidence="7" id="KW-1015">Disulfide bond</keyword>
<dbReference type="SUPFAM" id="SSF53474">
    <property type="entry name" value="alpha/beta-Hydrolases"/>
    <property type="match status" value="1"/>
</dbReference>
<feature type="region of interest" description="Disordered" evidence="9">
    <location>
        <begin position="528"/>
        <end position="564"/>
    </location>
</feature>
<keyword evidence="4 8" id="KW-0732">Signal</keyword>
<evidence type="ECO:0000313" key="10">
    <source>
        <dbReference type="EMBL" id="WPH00113.1"/>
    </source>
</evidence>
<evidence type="ECO:0000313" key="11">
    <source>
        <dbReference type="Proteomes" id="UP001303373"/>
    </source>
</evidence>
<dbReference type="PANTHER" id="PTHR33938">
    <property type="entry name" value="FERULOYL ESTERASE B-RELATED"/>
    <property type="match status" value="1"/>
</dbReference>
<dbReference type="AlphaFoldDB" id="A0AAQ3M4U6"/>
<organism evidence="10 11">
    <name type="scientific">Acrodontium crateriforme</name>
    <dbReference type="NCBI Taxonomy" id="150365"/>
    <lineage>
        <taxon>Eukaryota</taxon>
        <taxon>Fungi</taxon>
        <taxon>Dikarya</taxon>
        <taxon>Ascomycota</taxon>
        <taxon>Pezizomycotina</taxon>
        <taxon>Dothideomycetes</taxon>
        <taxon>Dothideomycetidae</taxon>
        <taxon>Mycosphaerellales</taxon>
        <taxon>Teratosphaeriaceae</taxon>
        <taxon>Acrodontium</taxon>
    </lineage>
</organism>
<protein>
    <recommendedName>
        <fullName evidence="8">Carboxylic ester hydrolase</fullName>
        <ecNumber evidence="8">3.1.1.-</ecNumber>
    </recommendedName>
</protein>
<evidence type="ECO:0000256" key="1">
    <source>
        <dbReference type="ARBA" id="ARBA00006249"/>
    </source>
</evidence>
<dbReference type="Proteomes" id="UP001303373">
    <property type="component" value="Chromosome 4"/>
</dbReference>
<dbReference type="EMBL" id="CP138583">
    <property type="protein sequence ID" value="WPH00113.1"/>
    <property type="molecule type" value="Genomic_DNA"/>
</dbReference>
<dbReference type="Pfam" id="PF07519">
    <property type="entry name" value="Tannase"/>
    <property type="match status" value="2"/>
</dbReference>
<accession>A0AAQ3M4U6</accession>
<dbReference type="PANTHER" id="PTHR33938:SF2">
    <property type="entry name" value="CARBOXYLIC ESTER HYDROLASE"/>
    <property type="match status" value="1"/>
</dbReference>
<feature type="signal peptide" evidence="8">
    <location>
        <begin position="1"/>
        <end position="18"/>
    </location>
</feature>
<keyword evidence="3" id="KW-0479">Metal-binding</keyword>
<evidence type="ECO:0000256" key="7">
    <source>
        <dbReference type="ARBA" id="ARBA00023157"/>
    </source>
</evidence>
<name>A0AAQ3M4U6_9PEZI</name>
<keyword evidence="2" id="KW-0719">Serine esterase</keyword>
<proteinExistence type="inferred from homology"/>
<dbReference type="GO" id="GO:0046872">
    <property type="term" value="F:metal ion binding"/>
    <property type="evidence" value="ECO:0007669"/>
    <property type="project" value="UniProtKB-KW"/>
</dbReference>
<evidence type="ECO:0000256" key="4">
    <source>
        <dbReference type="ARBA" id="ARBA00022729"/>
    </source>
</evidence>
<comment type="similarity">
    <text evidence="1 8">Belongs to the tannase family.</text>
</comment>
<dbReference type="EC" id="3.1.1.-" evidence="8"/>
<evidence type="ECO:0000256" key="6">
    <source>
        <dbReference type="ARBA" id="ARBA00022837"/>
    </source>
</evidence>
<feature type="compositionally biased region" description="Polar residues" evidence="9">
    <location>
        <begin position="532"/>
        <end position="544"/>
    </location>
</feature>
<evidence type="ECO:0000256" key="9">
    <source>
        <dbReference type="SAM" id="MobiDB-lite"/>
    </source>
</evidence>
<dbReference type="InterPro" id="IPR011118">
    <property type="entry name" value="Tannase/feruloyl_esterase"/>
</dbReference>